<dbReference type="Pfam" id="PF13204">
    <property type="entry name" value="Apiosidase"/>
    <property type="match status" value="1"/>
</dbReference>
<dbReference type="SUPFAM" id="SSF51445">
    <property type="entry name" value="(Trans)glycosidases"/>
    <property type="match status" value="1"/>
</dbReference>
<dbReference type="KEGG" id="als:DJ013_15130"/>
<dbReference type="PANTHER" id="PTHR37836">
    <property type="entry name" value="LMO1036 PROTEIN"/>
    <property type="match status" value="1"/>
</dbReference>
<name>A0A2Z4GE53_9BACT</name>
<dbReference type="Pfam" id="PF12904">
    <property type="entry name" value="Collagen_bind_2"/>
    <property type="match status" value="1"/>
</dbReference>
<sequence length="449" mass="51397">MKKLLSLTFILLLSFGSYSQKLKISKNGKYLSTEKGKPFFWMGDTAWELIHRLDREEVDHYLSTRAAQGFNVIQTVILAELDGLNTPNAYGQKPLLNNDPKLLNEAYFEHVDYVIKKAKKLGLQVALLPTWGDKFNIKWGEGPVVFNPENAEVFGQLLAKRYLKYDNIIWVLGGDRIPEEEVHFDIVRAMAKGIRSVDSKHLMSYHPSGTKIASEYFDDEWLDIDMFQSGHSRLSKEYEYAGKVKDNRPIINGEARYENIGDRFWEKTQRDWLNDADARISGYWSILSGTAGYTYGCNDVWQMYAIDREPQLKARTGWDAALQLPGANQMKYLKALFESLPWQQMSNDQSLISTPNPEDESHILASIAQNKDVILAYTPTGKAFQLDLSKVKAKEVNTFWYNPRSGKSKSAGIYKTTENPVFEPWSNGWGSDFILVVMDVNSEYKLPEF</sequence>
<accession>A0A2Z4GE53</accession>
<gene>
    <name evidence="3" type="ORF">DJ013_15130</name>
</gene>
<dbReference type="EMBL" id="CP029480">
    <property type="protein sequence ID" value="AWV99421.1"/>
    <property type="molecule type" value="Genomic_DNA"/>
</dbReference>
<reference evidence="3 4" key="1">
    <citation type="submission" date="2018-05" db="EMBL/GenBank/DDBJ databases">
        <title>Complete genome sequence of Arcticibacterium luteifluviistationis SM1504T, a cytophagaceae bacterium isolated from Arctic surface seawater.</title>
        <authorList>
            <person name="Li Y."/>
            <person name="Qin Q.-L."/>
        </authorList>
    </citation>
    <scope>NUCLEOTIDE SEQUENCE [LARGE SCALE GENOMIC DNA]</scope>
    <source>
        <strain evidence="3 4">SM1504</strain>
    </source>
</reference>
<dbReference type="RefSeq" id="WP_111372790.1">
    <property type="nucleotide sequence ID" value="NZ_CP029480.1"/>
</dbReference>
<dbReference type="InterPro" id="IPR025277">
    <property type="entry name" value="Apiosidase-like_cat_dom"/>
</dbReference>
<dbReference type="Proteomes" id="UP000249873">
    <property type="component" value="Chromosome"/>
</dbReference>
<evidence type="ECO:0000313" key="3">
    <source>
        <dbReference type="EMBL" id="AWV99421.1"/>
    </source>
</evidence>
<dbReference type="Gene3D" id="3.20.20.80">
    <property type="entry name" value="Glycosidases"/>
    <property type="match status" value="1"/>
</dbReference>
<evidence type="ECO:0000259" key="2">
    <source>
        <dbReference type="Pfam" id="PF13204"/>
    </source>
</evidence>
<dbReference type="InterPro" id="IPR017853">
    <property type="entry name" value="GH"/>
</dbReference>
<feature type="domain" description="Putative collagen-binding" evidence="1">
    <location>
        <begin position="348"/>
        <end position="437"/>
    </location>
</feature>
<evidence type="ECO:0000313" key="4">
    <source>
        <dbReference type="Proteomes" id="UP000249873"/>
    </source>
</evidence>
<evidence type="ECO:0000259" key="1">
    <source>
        <dbReference type="Pfam" id="PF12904"/>
    </source>
</evidence>
<proteinExistence type="predicted"/>
<keyword evidence="4" id="KW-1185">Reference proteome</keyword>
<protein>
    <submittedName>
        <fullName evidence="3">Endoglucanase</fullName>
    </submittedName>
</protein>
<dbReference type="InterPro" id="IPR024749">
    <property type="entry name" value="Collagen-bd_put"/>
</dbReference>
<dbReference type="OrthoDB" id="59486at2"/>
<feature type="domain" description="Apiosidase-like catalytic" evidence="2">
    <location>
        <begin position="25"/>
        <end position="343"/>
    </location>
</feature>
<dbReference type="PANTHER" id="PTHR37836:SF3">
    <property type="entry name" value="ENDOGLUCANASE"/>
    <property type="match status" value="1"/>
</dbReference>
<dbReference type="AlphaFoldDB" id="A0A2Z4GE53"/>
<organism evidence="3 4">
    <name type="scientific">Arcticibacterium luteifluviistationis</name>
    <dbReference type="NCBI Taxonomy" id="1784714"/>
    <lineage>
        <taxon>Bacteria</taxon>
        <taxon>Pseudomonadati</taxon>
        <taxon>Bacteroidota</taxon>
        <taxon>Cytophagia</taxon>
        <taxon>Cytophagales</taxon>
        <taxon>Leadbetterellaceae</taxon>
        <taxon>Arcticibacterium</taxon>
    </lineage>
</organism>